<protein>
    <recommendedName>
        <fullName evidence="2">Outer membrane channel protein CpnT-like N-terminal domain-containing protein</fullName>
    </recommendedName>
</protein>
<dbReference type="STRING" id="285473.A4G23_01855"/>
<proteinExistence type="predicted"/>
<dbReference type="Pfam" id="PF25547">
    <property type="entry name" value="WXG100_2"/>
    <property type="match status" value="1"/>
</dbReference>
<accession>A0A1D8G0P7</accession>
<gene>
    <name evidence="3" type="ORF">A4G23_01855</name>
</gene>
<dbReference type="EMBL" id="CP017316">
    <property type="protein sequence ID" value="AOT59029.1"/>
    <property type="molecule type" value="Genomic_DNA"/>
</dbReference>
<feature type="region of interest" description="Disordered" evidence="1">
    <location>
        <begin position="350"/>
        <end position="381"/>
    </location>
</feature>
<evidence type="ECO:0000313" key="4">
    <source>
        <dbReference type="Proteomes" id="UP000095349"/>
    </source>
</evidence>
<dbReference type="GeneID" id="33065635"/>
<feature type="compositionally biased region" description="Basic and acidic residues" evidence="1">
    <location>
        <begin position="289"/>
        <end position="298"/>
    </location>
</feature>
<evidence type="ECO:0000259" key="2">
    <source>
        <dbReference type="Pfam" id="PF25547"/>
    </source>
</evidence>
<keyword evidence="4" id="KW-1185">Reference proteome</keyword>
<dbReference type="InterPro" id="IPR032722">
    <property type="entry name" value="Deaminase_XOO_2897"/>
</dbReference>
<evidence type="ECO:0000313" key="3">
    <source>
        <dbReference type="EMBL" id="AOT59029.1"/>
    </source>
</evidence>
<dbReference type="AlphaFoldDB" id="A0A1D8G0P7"/>
<feature type="region of interest" description="Disordered" evidence="1">
    <location>
        <begin position="276"/>
        <end position="298"/>
    </location>
</feature>
<dbReference type="Proteomes" id="UP000095349">
    <property type="component" value="Chromosome"/>
</dbReference>
<dbReference type="KEGG" id="srn:A4G23_01855"/>
<dbReference type="InterPro" id="IPR057746">
    <property type="entry name" value="CpnT-like_N"/>
</dbReference>
<feature type="domain" description="Outer membrane channel protein CpnT-like N-terminal" evidence="2">
    <location>
        <begin position="12"/>
        <end position="146"/>
    </location>
</feature>
<reference evidence="3 4" key="1">
    <citation type="submission" date="2016-09" db="EMBL/GenBank/DDBJ databases">
        <title>Streptomyces rubrolavendulae MJM4426 Genome sequencing and assembly.</title>
        <authorList>
            <person name="Kim J.-G."/>
        </authorList>
    </citation>
    <scope>NUCLEOTIDE SEQUENCE [LARGE SCALE GENOMIC DNA]</scope>
    <source>
        <strain evidence="3 4">MJM4426</strain>
    </source>
</reference>
<name>A0A1D8G0P7_9ACTN</name>
<dbReference type="Pfam" id="PF14440">
    <property type="entry name" value="XOO_2897-deam"/>
    <property type="match status" value="1"/>
</dbReference>
<evidence type="ECO:0000256" key="1">
    <source>
        <dbReference type="SAM" id="MobiDB-lite"/>
    </source>
</evidence>
<dbReference type="PATRIC" id="fig|285473.5.peg.1931"/>
<dbReference type="RefSeq" id="WP_069976522.1">
    <property type="nucleotide sequence ID" value="NZ_CP017316.1"/>
</dbReference>
<sequence length="534" mass="58894">MGKQLPDELVEVMDVIGIQWPQIDEDDVRGSAKDYRNLAEGLRDAITDGNRACSHIVAGKSKGKTVDAIDRRWGKLTTKDITQFAKGLDDLGDALDDCAALIEGCKAVCVAELTATAATATAGIVGMFFTAGLSALLSAAAITACRIAVQEAIDYAIDQIGDIVTEKIENSILAKIEDVFTERLTAADNEDLTGYARGGADLASDLLIEFDEFDRAHGGYRETRDNFDKKKGSFKGGGGNRRDSMKKDGRFHKLAAVMDKAEDAVEKKADAFSDTLEDHGGKLKKSRKDHKENDEARKRDLDRCKVDDEDDVPMYLLNTDGSVVQLHADGSTPTRVSGNESGLREILESNGTAWRPRSPEANPYPISDGGPSADRVRSRRLGKDETSDLAYATQLARYSKGDYKGGNYAAARYIGEDGEEVILVGHSKGVHSERTIGYPVLRHGREDNVRALYTEREPCQNPPSWCDQWVAKYFDKDLEVTHSVSYNQNAKDENGNPISKYKMDAEHREYRRNLEEWHKKHGLDSGMMTEGDAR</sequence>
<dbReference type="OrthoDB" id="9111418at2"/>
<organism evidence="3 4">
    <name type="scientific">Streptomyces rubrolavendulae</name>
    <dbReference type="NCBI Taxonomy" id="285473"/>
    <lineage>
        <taxon>Bacteria</taxon>
        <taxon>Bacillati</taxon>
        <taxon>Actinomycetota</taxon>
        <taxon>Actinomycetes</taxon>
        <taxon>Kitasatosporales</taxon>
        <taxon>Streptomycetaceae</taxon>
        <taxon>Streptomyces</taxon>
    </lineage>
</organism>
<feature type="region of interest" description="Disordered" evidence="1">
    <location>
        <begin position="227"/>
        <end position="249"/>
    </location>
</feature>